<accession>A0A7W8QR84</accession>
<feature type="region of interest" description="Disordered" evidence="1">
    <location>
        <begin position="1"/>
        <end position="77"/>
    </location>
</feature>
<protein>
    <submittedName>
        <fullName evidence="2">Uncharacterized protein</fullName>
    </submittedName>
</protein>
<proteinExistence type="predicted"/>
<organism evidence="2 3">
    <name type="scientific">Nocardiopsis composta</name>
    <dbReference type="NCBI Taxonomy" id="157465"/>
    <lineage>
        <taxon>Bacteria</taxon>
        <taxon>Bacillati</taxon>
        <taxon>Actinomycetota</taxon>
        <taxon>Actinomycetes</taxon>
        <taxon>Streptosporangiales</taxon>
        <taxon>Nocardiopsidaceae</taxon>
        <taxon>Nocardiopsis</taxon>
    </lineage>
</organism>
<gene>
    <name evidence="2" type="ORF">HDA36_005209</name>
</gene>
<keyword evidence="3" id="KW-1185">Reference proteome</keyword>
<feature type="compositionally biased region" description="Low complexity" evidence="1">
    <location>
        <begin position="53"/>
        <end position="67"/>
    </location>
</feature>
<comment type="caution">
    <text evidence="2">The sequence shown here is derived from an EMBL/GenBank/DDBJ whole genome shotgun (WGS) entry which is preliminary data.</text>
</comment>
<evidence type="ECO:0000256" key="1">
    <source>
        <dbReference type="SAM" id="MobiDB-lite"/>
    </source>
</evidence>
<evidence type="ECO:0000313" key="3">
    <source>
        <dbReference type="Proteomes" id="UP000572635"/>
    </source>
</evidence>
<reference evidence="2 3" key="1">
    <citation type="submission" date="2020-08" db="EMBL/GenBank/DDBJ databases">
        <title>Sequencing the genomes of 1000 actinobacteria strains.</title>
        <authorList>
            <person name="Klenk H.-P."/>
        </authorList>
    </citation>
    <scope>NUCLEOTIDE SEQUENCE [LARGE SCALE GENOMIC DNA]</scope>
    <source>
        <strain evidence="2 3">DSM 44551</strain>
    </source>
</reference>
<feature type="compositionally biased region" description="Gly residues" evidence="1">
    <location>
        <begin position="68"/>
        <end position="77"/>
    </location>
</feature>
<dbReference type="Proteomes" id="UP000572635">
    <property type="component" value="Unassembled WGS sequence"/>
</dbReference>
<dbReference type="EMBL" id="JACHDB010000001">
    <property type="protein sequence ID" value="MBB5435125.1"/>
    <property type="molecule type" value="Genomic_DNA"/>
</dbReference>
<feature type="compositionally biased region" description="Low complexity" evidence="1">
    <location>
        <begin position="21"/>
        <end position="37"/>
    </location>
</feature>
<dbReference type="AlphaFoldDB" id="A0A7W8QR84"/>
<evidence type="ECO:0000313" key="2">
    <source>
        <dbReference type="EMBL" id="MBB5435125.1"/>
    </source>
</evidence>
<sequence>MRSVRFGRGVLFEGSPPGGCRDAAAARSGPGAARGSSVRPAARFPKQDGSAEDGGTATAETSAAALPGGRGPGAAPG</sequence>
<name>A0A7W8QR84_9ACTN</name>